<name>A0ACB8QI31_9AGAM</name>
<sequence length="536" mass="58387">MADITETSKGKSASDSVALDHVEYASKPHRTSPAEQQARLKDALDADPGLQAWTLRALQFYLIVLCACFCSGDNGFDGTVMGGVNAMNQYQTYFGMSGAGASTSIVFGIYTVGSFVAALPASYIPDRLGRRASMFFGNCLTITGALVTATARNRSTFIGGRFLTGLGTATASASAKSYLAEITPPTSRGLFMGFLNSFYYVGQIAATGMMVSTGSWSGNLSWRLPLLIQVVPAALNVIFVFFCPESPRWLYTVGKKNQARAVLARLHSSTGDVNSPLVDVEMSEIEETIKLGGADKRWWDYRTLFRTRGDRYRISVASMIGAFGQLSGNNLITYFLPVLLGAAGITSQRRKLTLNFVNSITSFVGALTGSAILDRIGRRKLIIPATCGCVICLAIVTGLLSGSTYNATRSNAGISFVYLFMVIFSFGWTPMQGVYAAEVLAYESRAKGLAFYTIVSQAVSLINTFALPIALQRITWKVYVIFLAWDCFEVVMLWLFLVETKGLTLEQIEDVFAQPNPRDYSVRLRLQATRSHPGRV</sequence>
<evidence type="ECO:0000313" key="1">
    <source>
        <dbReference type="EMBL" id="KAI0031233.1"/>
    </source>
</evidence>
<dbReference type="EMBL" id="MU273588">
    <property type="protein sequence ID" value="KAI0031233.1"/>
    <property type="molecule type" value="Genomic_DNA"/>
</dbReference>
<evidence type="ECO:0000313" key="2">
    <source>
        <dbReference type="Proteomes" id="UP000814128"/>
    </source>
</evidence>
<reference evidence="1" key="1">
    <citation type="submission" date="2021-02" db="EMBL/GenBank/DDBJ databases">
        <authorList>
            <consortium name="DOE Joint Genome Institute"/>
            <person name="Ahrendt S."/>
            <person name="Looney B.P."/>
            <person name="Miyauchi S."/>
            <person name="Morin E."/>
            <person name="Drula E."/>
            <person name="Courty P.E."/>
            <person name="Chicoki N."/>
            <person name="Fauchery L."/>
            <person name="Kohler A."/>
            <person name="Kuo A."/>
            <person name="Labutti K."/>
            <person name="Pangilinan J."/>
            <person name="Lipzen A."/>
            <person name="Riley R."/>
            <person name="Andreopoulos W."/>
            <person name="He G."/>
            <person name="Johnson J."/>
            <person name="Barry K.W."/>
            <person name="Grigoriev I.V."/>
            <person name="Nagy L."/>
            <person name="Hibbett D."/>
            <person name="Henrissat B."/>
            <person name="Matheny P.B."/>
            <person name="Labbe J."/>
            <person name="Martin F."/>
        </authorList>
    </citation>
    <scope>NUCLEOTIDE SEQUENCE</scope>
    <source>
        <strain evidence="1">EC-137</strain>
    </source>
</reference>
<organism evidence="1 2">
    <name type="scientific">Vararia minispora EC-137</name>
    <dbReference type="NCBI Taxonomy" id="1314806"/>
    <lineage>
        <taxon>Eukaryota</taxon>
        <taxon>Fungi</taxon>
        <taxon>Dikarya</taxon>
        <taxon>Basidiomycota</taxon>
        <taxon>Agaricomycotina</taxon>
        <taxon>Agaricomycetes</taxon>
        <taxon>Russulales</taxon>
        <taxon>Lachnocladiaceae</taxon>
        <taxon>Vararia</taxon>
    </lineage>
</organism>
<comment type="caution">
    <text evidence="1">The sequence shown here is derived from an EMBL/GenBank/DDBJ whole genome shotgun (WGS) entry which is preliminary data.</text>
</comment>
<dbReference type="Proteomes" id="UP000814128">
    <property type="component" value="Unassembled WGS sequence"/>
</dbReference>
<accession>A0ACB8QI31</accession>
<proteinExistence type="predicted"/>
<gene>
    <name evidence="1" type="ORF">K488DRAFT_87025</name>
</gene>
<keyword evidence="2" id="KW-1185">Reference proteome</keyword>
<protein>
    <submittedName>
        <fullName evidence="1">General substrate transporter</fullName>
    </submittedName>
</protein>
<reference evidence="1" key="2">
    <citation type="journal article" date="2022" name="New Phytol.">
        <title>Evolutionary transition to the ectomycorrhizal habit in the genomes of a hyperdiverse lineage of mushroom-forming fungi.</title>
        <authorList>
            <person name="Looney B."/>
            <person name="Miyauchi S."/>
            <person name="Morin E."/>
            <person name="Drula E."/>
            <person name="Courty P.E."/>
            <person name="Kohler A."/>
            <person name="Kuo A."/>
            <person name="LaButti K."/>
            <person name="Pangilinan J."/>
            <person name="Lipzen A."/>
            <person name="Riley R."/>
            <person name="Andreopoulos W."/>
            <person name="He G."/>
            <person name="Johnson J."/>
            <person name="Nolan M."/>
            <person name="Tritt A."/>
            <person name="Barry K.W."/>
            <person name="Grigoriev I.V."/>
            <person name="Nagy L.G."/>
            <person name="Hibbett D."/>
            <person name="Henrissat B."/>
            <person name="Matheny P.B."/>
            <person name="Labbe J."/>
            <person name="Martin F.M."/>
        </authorList>
    </citation>
    <scope>NUCLEOTIDE SEQUENCE</scope>
    <source>
        <strain evidence="1">EC-137</strain>
    </source>
</reference>